<dbReference type="GO" id="GO:0004497">
    <property type="term" value="F:monooxygenase activity"/>
    <property type="evidence" value="ECO:0007669"/>
    <property type="project" value="UniProtKB-KW"/>
</dbReference>
<dbReference type="GO" id="GO:0020037">
    <property type="term" value="F:heme binding"/>
    <property type="evidence" value="ECO:0007669"/>
    <property type="project" value="InterPro"/>
</dbReference>
<dbReference type="InterPro" id="IPR002401">
    <property type="entry name" value="Cyt_P450_E_grp-I"/>
</dbReference>
<dbReference type="PANTHER" id="PTHR46300">
    <property type="entry name" value="P450, PUTATIVE (EUROFUNG)-RELATED-RELATED"/>
    <property type="match status" value="1"/>
</dbReference>
<dbReference type="PRINTS" id="PR00385">
    <property type="entry name" value="P450"/>
</dbReference>
<evidence type="ECO:0000256" key="1">
    <source>
        <dbReference type="ARBA" id="ARBA00001971"/>
    </source>
</evidence>
<dbReference type="Gene3D" id="1.10.630.10">
    <property type="entry name" value="Cytochrome P450"/>
    <property type="match status" value="1"/>
</dbReference>
<comment type="cofactor">
    <cofactor evidence="1 13">
        <name>heme</name>
        <dbReference type="ChEBI" id="CHEBI:30413"/>
    </cofactor>
</comment>
<dbReference type="AlphaFoldDB" id="A0AAW0GSC4"/>
<dbReference type="EMBL" id="JASBNA010000004">
    <property type="protein sequence ID" value="KAK7692832.1"/>
    <property type="molecule type" value="Genomic_DNA"/>
</dbReference>
<keyword evidence="11 14" id="KW-0503">Monooxygenase</keyword>
<evidence type="ECO:0000256" key="9">
    <source>
        <dbReference type="ARBA" id="ARBA00023002"/>
    </source>
</evidence>
<gene>
    <name evidence="15" type="ORF">QCA50_004467</name>
</gene>
<keyword evidence="12" id="KW-0472">Membrane</keyword>
<keyword evidence="6" id="KW-0812">Transmembrane</keyword>
<evidence type="ECO:0000313" key="16">
    <source>
        <dbReference type="Proteomes" id="UP001385951"/>
    </source>
</evidence>
<dbReference type="SUPFAM" id="SSF48264">
    <property type="entry name" value="Cytochrome P450"/>
    <property type="match status" value="1"/>
</dbReference>
<dbReference type="GO" id="GO:0016705">
    <property type="term" value="F:oxidoreductase activity, acting on paired donors, with incorporation or reduction of molecular oxygen"/>
    <property type="evidence" value="ECO:0007669"/>
    <property type="project" value="InterPro"/>
</dbReference>
<keyword evidence="7 13" id="KW-0479">Metal-binding</keyword>
<protein>
    <recommendedName>
        <fullName evidence="17">Cytochrome P450</fullName>
    </recommendedName>
</protein>
<dbReference type="PRINTS" id="PR00463">
    <property type="entry name" value="EP450I"/>
</dbReference>
<dbReference type="PROSITE" id="PS00086">
    <property type="entry name" value="CYTOCHROME_P450"/>
    <property type="match status" value="1"/>
</dbReference>
<keyword evidence="5 13" id="KW-0349">Heme</keyword>
<comment type="similarity">
    <text evidence="4 14">Belongs to the cytochrome P450 family.</text>
</comment>
<evidence type="ECO:0000256" key="2">
    <source>
        <dbReference type="ARBA" id="ARBA00004370"/>
    </source>
</evidence>
<evidence type="ECO:0000256" key="10">
    <source>
        <dbReference type="ARBA" id="ARBA00023004"/>
    </source>
</evidence>
<keyword evidence="8" id="KW-1133">Transmembrane helix</keyword>
<dbReference type="InterPro" id="IPR001128">
    <property type="entry name" value="Cyt_P450"/>
</dbReference>
<evidence type="ECO:0000256" key="5">
    <source>
        <dbReference type="ARBA" id="ARBA00022617"/>
    </source>
</evidence>
<evidence type="ECO:0000256" key="14">
    <source>
        <dbReference type="RuleBase" id="RU000461"/>
    </source>
</evidence>
<dbReference type="PANTHER" id="PTHR46300:SF2">
    <property type="entry name" value="CYTOCHROME P450 MONOOXYGENASE ALNH-RELATED"/>
    <property type="match status" value="1"/>
</dbReference>
<evidence type="ECO:0000256" key="4">
    <source>
        <dbReference type="ARBA" id="ARBA00010617"/>
    </source>
</evidence>
<evidence type="ECO:0008006" key="17">
    <source>
        <dbReference type="Google" id="ProtNLM"/>
    </source>
</evidence>
<evidence type="ECO:0000256" key="8">
    <source>
        <dbReference type="ARBA" id="ARBA00022989"/>
    </source>
</evidence>
<keyword evidence="9 14" id="KW-0560">Oxidoreductase</keyword>
<comment type="pathway">
    <text evidence="3">Secondary metabolite biosynthesis.</text>
</comment>
<keyword evidence="10 13" id="KW-0408">Iron</keyword>
<sequence length="530" mass="60690">MSFLTAATSVLVSVALLAFVAWVKRIGLRENGFPPGPPTLLFLGNVHQLPREYIWRKFTDWSKRYGGIFSLKVANGTMVVISSPRIIRDYMEKRRECTSDRPAMKIVDIVTSGLHPALTSGHMFKIMRRAMQLFLTREMCSKHLPIQNAECAQLLYDIMKRPEGFLHHVERLSVSIILSTTFGIRSPQFEDSITSNFIDVNEQWERIVQPGAAPPLDVIPLLQYLPERYWGQWKSTCEDIRTKQRTLYFALRDMCAKRMKEGRSNGCFLETLIERQEQLNLDYDMIGYLGGGCLEGGSGNVKYFIQTAILLLACHPRVQEKAQREMDEILGQERLPVLDDYERLPYLRAIIAETFRFFTPVPLGLPHCSSTDEMVEGYYVPKGSTIMLNYYGLYRDPDLFDLPDRFIPERYLTSEFGTKPGAETTGLRYDLHFGSGRRICPGIVFAEHEFKPAIMGVLWAFTFGIGNDKTRDPDTPVTHEDFTPGISAGPRPFTCHFRPRSEKHAEIIQAEYSRARPVFSMFEQELTTTE</sequence>
<evidence type="ECO:0000256" key="13">
    <source>
        <dbReference type="PIRSR" id="PIRSR602401-1"/>
    </source>
</evidence>
<dbReference type="GO" id="GO:0016020">
    <property type="term" value="C:membrane"/>
    <property type="evidence" value="ECO:0007669"/>
    <property type="project" value="UniProtKB-SubCell"/>
</dbReference>
<feature type="binding site" description="axial binding residue" evidence="13">
    <location>
        <position position="440"/>
    </location>
    <ligand>
        <name>heme</name>
        <dbReference type="ChEBI" id="CHEBI:30413"/>
    </ligand>
    <ligandPart>
        <name>Fe</name>
        <dbReference type="ChEBI" id="CHEBI:18248"/>
    </ligandPart>
</feature>
<dbReference type="InterPro" id="IPR050364">
    <property type="entry name" value="Cytochrome_P450_fung"/>
</dbReference>
<evidence type="ECO:0000256" key="3">
    <source>
        <dbReference type="ARBA" id="ARBA00005179"/>
    </source>
</evidence>
<organism evidence="15 16">
    <name type="scientific">Cerrena zonata</name>
    <dbReference type="NCBI Taxonomy" id="2478898"/>
    <lineage>
        <taxon>Eukaryota</taxon>
        <taxon>Fungi</taxon>
        <taxon>Dikarya</taxon>
        <taxon>Basidiomycota</taxon>
        <taxon>Agaricomycotina</taxon>
        <taxon>Agaricomycetes</taxon>
        <taxon>Polyporales</taxon>
        <taxon>Cerrenaceae</taxon>
        <taxon>Cerrena</taxon>
    </lineage>
</organism>
<comment type="caution">
    <text evidence="15">The sequence shown here is derived from an EMBL/GenBank/DDBJ whole genome shotgun (WGS) entry which is preliminary data.</text>
</comment>
<evidence type="ECO:0000256" key="12">
    <source>
        <dbReference type="ARBA" id="ARBA00023136"/>
    </source>
</evidence>
<accession>A0AAW0GSC4</accession>
<evidence type="ECO:0000256" key="7">
    <source>
        <dbReference type="ARBA" id="ARBA00022723"/>
    </source>
</evidence>
<proteinExistence type="inferred from homology"/>
<dbReference type="Pfam" id="PF00067">
    <property type="entry name" value="p450"/>
    <property type="match status" value="1"/>
</dbReference>
<reference evidence="15 16" key="1">
    <citation type="submission" date="2022-09" db="EMBL/GenBank/DDBJ databases">
        <authorList>
            <person name="Palmer J.M."/>
        </authorList>
    </citation>
    <scope>NUCLEOTIDE SEQUENCE [LARGE SCALE GENOMIC DNA]</scope>
    <source>
        <strain evidence="15 16">DSM 7382</strain>
    </source>
</reference>
<evidence type="ECO:0000256" key="6">
    <source>
        <dbReference type="ARBA" id="ARBA00022692"/>
    </source>
</evidence>
<keyword evidence="16" id="KW-1185">Reference proteome</keyword>
<evidence type="ECO:0000256" key="11">
    <source>
        <dbReference type="ARBA" id="ARBA00023033"/>
    </source>
</evidence>
<name>A0AAW0GSC4_9APHY</name>
<evidence type="ECO:0000313" key="15">
    <source>
        <dbReference type="EMBL" id="KAK7692832.1"/>
    </source>
</evidence>
<dbReference type="GO" id="GO:0005506">
    <property type="term" value="F:iron ion binding"/>
    <property type="evidence" value="ECO:0007669"/>
    <property type="project" value="InterPro"/>
</dbReference>
<dbReference type="Proteomes" id="UP001385951">
    <property type="component" value="Unassembled WGS sequence"/>
</dbReference>
<dbReference type="InterPro" id="IPR017972">
    <property type="entry name" value="Cyt_P450_CS"/>
</dbReference>
<comment type="subcellular location">
    <subcellularLocation>
        <location evidence="2">Membrane</location>
    </subcellularLocation>
</comment>
<dbReference type="InterPro" id="IPR036396">
    <property type="entry name" value="Cyt_P450_sf"/>
</dbReference>